<dbReference type="EMBL" id="QNRK01000031">
    <property type="protein sequence ID" value="RBP06422.1"/>
    <property type="molecule type" value="Genomic_DNA"/>
</dbReference>
<feature type="domain" description="GtrA/DPMS transmembrane" evidence="7">
    <location>
        <begin position="28"/>
        <end position="150"/>
    </location>
</feature>
<comment type="caution">
    <text evidence="8">The sequence shown here is derived from an EMBL/GenBank/DDBJ whole genome shotgun (WGS) entry which is preliminary data.</text>
</comment>
<evidence type="ECO:0000313" key="8">
    <source>
        <dbReference type="EMBL" id="RBP06422.1"/>
    </source>
</evidence>
<evidence type="ECO:0000256" key="2">
    <source>
        <dbReference type="ARBA" id="ARBA00009399"/>
    </source>
</evidence>
<dbReference type="PANTHER" id="PTHR38459">
    <property type="entry name" value="PROPHAGE BACTOPRENOL-LINKED GLUCOSE TRANSLOCASE HOMOLOG"/>
    <property type="match status" value="1"/>
</dbReference>
<organism evidence="8 9">
    <name type="scientific">Roseiarcus fermentans</name>
    <dbReference type="NCBI Taxonomy" id="1473586"/>
    <lineage>
        <taxon>Bacteria</taxon>
        <taxon>Pseudomonadati</taxon>
        <taxon>Pseudomonadota</taxon>
        <taxon>Alphaproteobacteria</taxon>
        <taxon>Hyphomicrobiales</taxon>
        <taxon>Roseiarcaceae</taxon>
        <taxon>Roseiarcus</taxon>
    </lineage>
</organism>
<proteinExistence type="inferred from homology"/>
<dbReference type="RefSeq" id="WP_113891619.1">
    <property type="nucleotide sequence ID" value="NZ_QNRK01000031.1"/>
</dbReference>
<name>A0A366EVL0_9HYPH</name>
<dbReference type="InterPro" id="IPR051401">
    <property type="entry name" value="GtrA_CellWall_Glycosyl"/>
</dbReference>
<gene>
    <name evidence="8" type="ORF">DFR50_13142</name>
</gene>
<dbReference type="GO" id="GO:0005886">
    <property type="term" value="C:plasma membrane"/>
    <property type="evidence" value="ECO:0007669"/>
    <property type="project" value="TreeGrafter"/>
</dbReference>
<evidence type="ECO:0000259" key="7">
    <source>
        <dbReference type="Pfam" id="PF04138"/>
    </source>
</evidence>
<feature type="transmembrane region" description="Helical" evidence="6">
    <location>
        <begin position="27"/>
        <end position="50"/>
    </location>
</feature>
<feature type="transmembrane region" description="Helical" evidence="6">
    <location>
        <begin position="88"/>
        <end position="107"/>
    </location>
</feature>
<evidence type="ECO:0000256" key="3">
    <source>
        <dbReference type="ARBA" id="ARBA00022692"/>
    </source>
</evidence>
<keyword evidence="5 6" id="KW-0472">Membrane</keyword>
<evidence type="ECO:0000256" key="1">
    <source>
        <dbReference type="ARBA" id="ARBA00004141"/>
    </source>
</evidence>
<evidence type="ECO:0000256" key="4">
    <source>
        <dbReference type="ARBA" id="ARBA00022989"/>
    </source>
</evidence>
<sequence>MPDRSDADGQDGDEAAPARALAFQVPAFAAVGVSGFVVDAAITVLCARYLGLSPVLARPPGFVVATITNFLLNRAITFRGSRAPFVRAFLRYCAVASAGLVVNYAAYSACVMLSPRFGVAVTPAILPLFVAVGAGVAMVVTFLGFRQFAFR</sequence>
<dbReference type="Proteomes" id="UP000253529">
    <property type="component" value="Unassembled WGS sequence"/>
</dbReference>
<keyword evidence="3 6" id="KW-0812">Transmembrane</keyword>
<comment type="subcellular location">
    <subcellularLocation>
        <location evidence="1">Membrane</location>
        <topology evidence="1">Multi-pass membrane protein</topology>
    </subcellularLocation>
</comment>
<protein>
    <submittedName>
        <fullName evidence="8">Putative flippase GtrA</fullName>
    </submittedName>
</protein>
<evidence type="ECO:0000256" key="5">
    <source>
        <dbReference type="ARBA" id="ARBA00023136"/>
    </source>
</evidence>
<keyword evidence="4 6" id="KW-1133">Transmembrane helix</keyword>
<evidence type="ECO:0000313" key="9">
    <source>
        <dbReference type="Proteomes" id="UP000253529"/>
    </source>
</evidence>
<keyword evidence="9" id="KW-1185">Reference proteome</keyword>
<feature type="transmembrane region" description="Helical" evidence="6">
    <location>
        <begin position="56"/>
        <end position="76"/>
    </location>
</feature>
<dbReference type="InterPro" id="IPR007267">
    <property type="entry name" value="GtrA_DPMS_TM"/>
</dbReference>
<evidence type="ECO:0000256" key="6">
    <source>
        <dbReference type="SAM" id="Phobius"/>
    </source>
</evidence>
<accession>A0A366EVL0</accession>
<dbReference type="PANTHER" id="PTHR38459:SF1">
    <property type="entry name" value="PROPHAGE BACTOPRENOL-LINKED GLUCOSE TRANSLOCASE HOMOLOG"/>
    <property type="match status" value="1"/>
</dbReference>
<dbReference type="AlphaFoldDB" id="A0A366EVL0"/>
<dbReference type="GO" id="GO:0000271">
    <property type="term" value="P:polysaccharide biosynthetic process"/>
    <property type="evidence" value="ECO:0007669"/>
    <property type="project" value="InterPro"/>
</dbReference>
<reference evidence="8 9" key="1">
    <citation type="submission" date="2018-06" db="EMBL/GenBank/DDBJ databases">
        <title>Genomic Encyclopedia of Type Strains, Phase IV (KMG-IV): sequencing the most valuable type-strain genomes for metagenomic binning, comparative biology and taxonomic classification.</title>
        <authorList>
            <person name="Goeker M."/>
        </authorList>
    </citation>
    <scope>NUCLEOTIDE SEQUENCE [LARGE SCALE GENOMIC DNA]</scope>
    <source>
        <strain evidence="8 9">DSM 24875</strain>
    </source>
</reference>
<feature type="transmembrane region" description="Helical" evidence="6">
    <location>
        <begin position="119"/>
        <end position="145"/>
    </location>
</feature>
<dbReference type="Pfam" id="PF04138">
    <property type="entry name" value="GtrA_DPMS_TM"/>
    <property type="match status" value="1"/>
</dbReference>
<comment type="similarity">
    <text evidence="2">Belongs to the GtrA family.</text>
</comment>